<keyword evidence="3 5" id="KW-0808">Transferase</keyword>
<sequence length="307" mass="33448">MTELNRADVSDKVSFVIASRNRAEELASVVTRLLDTTDCPIIVVDNGSTDGSVTAMRNIAAQSPDRVTLLELGSNLGAVARNIGVAACRTPYVAFCDDDSWWDPDAPALGAHIFDRYPQTAVLAARTEVWPQRQEDPLVRRLAASPLGHRADLPGPSILGFLACSAMVRKSAFQAAGGFSHILHFRGEEQLLALDLAASGWELCYCPELTAVHQPSVNRPTSAAQDARSVRNDVLTTWLRRPLPHCVRASIRLLGAATRDVEHARAATEAVIRLPDVLTHRRRLPSAVEHALTVLERGGRLDENSHH</sequence>
<dbReference type="EMBL" id="CWKH01000001">
    <property type="protein sequence ID" value="CRZ15702.1"/>
    <property type="molecule type" value="Genomic_DNA"/>
</dbReference>
<protein>
    <submittedName>
        <fullName evidence="5">Transferase</fullName>
    </submittedName>
</protein>
<evidence type="ECO:0000313" key="6">
    <source>
        <dbReference type="Proteomes" id="UP000199147"/>
    </source>
</evidence>
<dbReference type="PANTHER" id="PTHR43685:SF5">
    <property type="entry name" value="GLYCOSYLTRANSFERASE EPSE-RELATED"/>
    <property type="match status" value="1"/>
</dbReference>
<keyword evidence="6" id="KW-1185">Reference proteome</keyword>
<reference evidence="6" key="1">
    <citation type="submission" date="2015-07" db="EMBL/GenBank/DDBJ databases">
        <authorList>
            <person name="Urmite Genomes"/>
        </authorList>
    </citation>
    <scope>NUCLEOTIDE SEQUENCE [LARGE SCALE GENOMIC DNA]</scope>
    <source>
        <strain evidence="6">type strain: ATCC 49404</strain>
    </source>
</reference>
<evidence type="ECO:0000256" key="3">
    <source>
        <dbReference type="ARBA" id="ARBA00022679"/>
    </source>
</evidence>
<dbReference type="Pfam" id="PF00535">
    <property type="entry name" value="Glycos_transf_2"/>
    <property type="match status" value="1"/>
</dbReference>
<dbReference type="SUPFAM" id="SSF53448">
    <property type="entry name" value="Nucleotide-diphospho-sugar transferases"/>
    <property type="match status" value="1"/>
</dbReference>
<keyword evidence="2" id="KW-0328">Glycosyltransferase</keyword>
<name>A0A0H5RQE5_9MYCO</name>
<dbReference type="RefSeq" id="WP_090514210.1">
    <property type="nucleotide sequence ID" value="NZ_CWKH01000001.1"/>
</dbReference>
<dbReference type="OrthoDB" id="9787979at2"/>
<evidence type="ECO:0000256" key="2">
    <source>
        <dbReference type="ARBA" id="ARBA00022676"/>
    </source>
</evidence>
<dbReference type="InterPro" id="IPR050834">
    <property type="entry name" value="Glycosyltransf_2"/>
</dbReference>
<gene>
    <name evidence="5" type="ORF">BN2156_02565</name>
</gene>
<evidence type="ECO:0000256" key="1">
    <source>
        <dbReference type="ARBA" id="ARBA00006739"/>
    </source>
</evidence>
<dbReference type="AlphaFoldDB" id="A0A0H5RQE5"/>
<feature type="domain" description="Glycosyltransferase 2-like" evidence="4">
    <location>
        <begin position="14"/>
        <end position="174"/>
    </location>
</feature>
<dbReference type="InterPro" id="IPR001173">
    <property type="entry name" value="Glyco_trans_2-like"/>
</dbReference>
<dbReference type="GO" id="GO:0016757">
    <property type="term" value="F:glycosyltransferase activity"/>
    <property type="evidence" value="ECO:0007669"/>
    <property type="project" value="UniProtKB-KW"/>
</dbReference>
<proteinExistence type="inferred from homology"/>
<dbReference type="Proteomes" id="UP000199147">
    <property type="component" value="Unassembled WGS sequence"/>
</dbReference>
<dbReference type="PANTHER" id="PTHR43685">
    <property type="entry name" value="GLYCOSYLTRANSFERASE"/>
    <property type="match status" value="1"/>
</dbReference>
<dbReference type="InterPro" id="IPR029044">
    <property type="entry name" value="Nucleotide-diphossugar_trans"/>
</dbReference>
<organism evidence="5 6">
    <name type="scientific">Mycolicibacterium neworleansense</name>
    <dbReference type="NCBI Taxonomy" id="146018"/>
    <lineage>
        <taxon>Bacteria</taxon>
        <taxon>Bacillati</taxon>
        <taxon>Actinomycetota</taxon>
        <taxon>Actinomycetes</taxon>
        <taxon>Mycobacteriales</taxon>
        <taxon>Mycobacteriaceae</taxon>
        <taxon>Mycolicibacterium</taxon>
    </lineage>
</organism>
<evidence type="ECO:0000313" key="5">
    <source>
        <dbReference type="EMBL" id="CRZ15702.1"/>
    </source>
</evidence>
<dbReference type="Gene3D" id="3.90.550.10">
    <property type="entry name" value="Spore Coat Polysaccharide Biosynthesis Protein SpsA, Chain A"/>
    <property type="match status" value="1"/>
</dbReference>
<comment type="similarity">
    <text evidence="1">Belongs to the glycosyltransferase 2 family.</text>
</comment>
<accession>A0A0H5RQE5</accession>
<dbReference type="STRING" id="146018.BN2156_02565"/>
<evidence type="ECO:0000259" key="4">
    <source>
        <dbReference type="Pfam" id="PF00535"/>
    </source>
</evidence>